<organism evidence="8 9">
    <name type="scientific">Saccharolobus islandicus (strain M.16.27)</name>
    <name type="common">Sulfolobus islandicus</name>
    <dbReference type="NCBI Taxonomy" id="427318"/>
    <lineage>
        <taxon>Archaea</taxon>
        <taxon>Thermoproteota</taxon>
        <taxon>Thermoprotei</taxon>
        <taxon>Sulfolobales</taxon>
        <taxon>Sulfolobaceae</taxon>
        <taxon>Saccharolobus</taxon>
    </lineage>
</organism>
<name>C3N4B2_SACI3</name>
<dbReference type="AlphaFoldDB" id="C3N4B2"/>
<dbReference type="InterPro" id="IPR005829">
    <property type="entry name" value="Sugar_transporter_CS"/>
</dbReference>
<evidence type="ECO:0000256" key="5">
    <source>
        <dbReference type="ARBA" id="ARBA00023136"/>
    </source>
</evidence>
<feature type="transmembrane region" description="Helical" evidence="6">
    <location>
        <begin position="62"/>
        <end position="87"/>
    </location>
</feature>
<dbReference type="InterPro" id="IPR020846">
    <property type="entry name" value="MFS_dom"/>
</dbReference>
<gene>
    <name evidence="8" type="ordered locus">M1627_0904</name>
</gene>
<dbReference type="CDD" id="cd17316">
    <property type="entry name" value="MFS_SV2_like"/>
    <property type="match status" value="1"/>
</dbReference>
<evidence type="ECO:0000256" key="4">
    <source>
        <dbReference type="ARBA" id="ARBA00022989"/>
    </source>
</evidence>
<feature type="transmembrane region" description="Helical" evidence="6">
    <location>
        <begin position="94"/>
        <end position="111"/>
    </location>
</feature>
<reference evidence="8 9" key="1">
    <citation type="journal article" date="2009" name="Proc. Natl. Acad. Sci. U.S.A.">
        <title>Biogeography of the Sulfolobus islandicus pan-genome.</title>
        <authorList>
            <person name="Reno M.L."/>
            <person name="Held N.L."/>
            <person name="Fields C.J."/>
            <person name="Burke P.V."/>
            <person name="Whitaker R.J."/>
        </authorList>
    </citation>
    <scope>NUCLEOTIDE SEQUENCE [LARGE SCALE GENOMIC DNA]</scope>
    <source>
        <strain evidence="8 9">M.16.27</strain>
    </source>
</reference>
<dbReference type="PROSITE" id="PS00216">
    <property type="entry name" value="SUGAR_TRANSPORT_1"/>
    <property type="match status" value="1"/>
</dbReference>
<dbReference type="PROSITE" id="PS00217">
    <property type="entry name" value="SUGAR_TRANSPORT_2"/>
    <property type="match status" value="1"/>
</dbReference>
<dbReference type="HOGENOM" id="CLU_001265_46_6_2"/>
<dbReference type="EMBL" id="CP001401">
    <property type="protein sequence ID" value="ACP54837.1"/>
    <property type="molecule type" value="Genomic_DNA"/>
</dbReference>
<evidence type="ECO:0000256" key="1">
    <source>
        <dbReference type="ARBA" id="ARBA00004141"/>
    </source>
</evidence>
<dbReference type="KEGG" id="sim:M1627_0904"/>
<feature type="transmembrane region" description="Helical" evidence="6">
    <location>
        <begin position="270"/>
        <end position="294"/>
    </location>
</feature>
<evidence type="ECO:0000256" key="3">
    <source>
        <dbReference type="ARBA" id="ARBA00022692"/>
    </source>
</evidence>
<feature type="transmembrane region" description="Helical" evidence="6">
    <location>
        <begin position="153"/>
        <end position="176"/>
    </location>
</feature>
<dbReference type="InterPro" id="IPR005828">
    <property type="entry name" value="MFS_sugar_transport-like"/>
</dbReference>
<feature type="transmembrane region" description="Helical" evidence="6">
    <location>
        <begin position="306"/>
        <end position="323"/>
    </location>
</feature>
<evidence type="ECO:0000256" key="6">
    <source>
        <dbReference type="SAM" id="Phobius"/>
    </source>
</evidence>
<keyword evidence="4 6" id="KW-1133">Transmembrane helix</keyword>
<dbReference type="GO" id="GO:0022857">
    <property type="term" value="F:transmembrane transporter activity"/>
    <property type="evidence" value="ECO:0007669"/>
    <property type="project" value="InterPro"/>
</dbReference>
<dbReference type="InterPro" id="IPR036259">
    <property type="entry name" value="MFS_trans_sf"/>
</dbReference>
<feature type="transmembrane region" description="Helical" evidence="6">
    <location>
        <begin position="358"/>
        <end position="376"/>
    </location>
</feature>
<evidence type="ECO:0000313" key="9">
    <source>
        <dbReference type="Proteomes" id="UP000002307"/>
    </source>
</evidence>
<dbReference type="GeneID" id="7814756"/>
<dbReference type="Gene3D" id="1.20.1250.20">
    <property type="entry name" value="MFS general substrate transporter like domains"/>
    <property type="match status" value="1"/>
</dbReference>
<feature type="transmembrane region" description="Helical" evidence="6">
    <location>
        <begin position="25"/>
        <end position="42"/>
    </location>
</feature>
<dbReference type="RefSeq" id="WP_012718649.1">
    <property type="nucleotide sequence ID" value="NC_012632.1"/>
</dbReference>
<dbReference type="PROSITE" id="PS50850">
    <property type="entry name" value="MFS"/>
    <property type="match status" value="1"/>
</dbReference>
<dbReference type="PANTHER" id="PTHR23511">
    <property type="entry name" value="SYNAPTIC VESICLE GLYCOPROTEIN 2"/>
    <property type="match status" value="1"/>
</dbReference>
<dbReference type="SUPFAM" id="SSF103473">
    <property type="entry name" value="MFS general substrate transporter"/>
    <property type="match status" value="1"/>
</dbReference>
<evidence type="ECO:0000259" key="7">
    <source>
        <dbReference type="PROSITE" id="PS50850"/>
    </source>
</evidence>
<proteinExistence type="predicted"/>
<dbReference type="Proteomes" id="UP000002307">
    <property type="component" value="Chromosome"/>
</dbReference>
<dbReference type="GO" id="GO:0016020">
    <property type="term" value="C:membrane"/>
    <property type="evidence" value="ECO:0007669"/>
    <property type="project" value="UniProtKB-SubCell"/>
</dbReference>
<keyword evidence="3 6" id="KW-0812">Transmembrane</keyword>
<feature type="transmembrane region" description="Helical" evidence="6">
    <location>
        <begin position="335"/>
        <end position="352"/>
    </location>
</feature>
<comment type="subcellular location">
    <subcellularLocation>
        <location evidence="1">Membrane</location>
        <topology evidence="1">Multi-pass membrane protein</topology>
    </subcellularLocation>
</comment>
<evidence type="ECO:0000313" key="8">
    <source>
        <dbReference type="EMBL" id="ACP54837.1"/>
    </source>
</evidence>
<feature type="transmembrane region" description="Helical" evidence="6">
    <location>
        <begin position="182"/>
        <end position="204"/>
    </location>
</feature>
<dbReference type="Pfam" id="PF00083">
    <property type="entry name" value="Sugar_tr"/>
    <property type="match status" value="1"/>
</dbReference>
<accession>C3N4B2</accession>
<feature type="transmembrane region" description="Helical" evidence="6">
    <location>
        <begin position="421"/>
        <end position="441"/>
    </location>
</feature>
<sequence>MTESEKEKVLQEIVARIERLPITKYIWMVFLIASFGYFFDFFEVSMMGAVAPAAAKTFHVSTAAGALLITITLLGMLIGAAIGGYLADKYGRKRMFMITLIGWGSLSLITAASPNYIIMFILRLLTGVFLGIEIPTLDSYLNEILPSKMRGKYFQVVFAIFEWYVPVIFALGLIIIPLSPQAWRYMFIIGGITAIPLWAARIILPESPRWLAVRGKYDEAKAVMTSIEKHIESDIHKKLPSPPILPLQPFTSQLSVKEVFKGRNGKLTAFWLPIYFLSFFGWYFFITALPSILIARGFTIIHSLEYGLASGIGAAALALPPVFTIDTKIGRRGTMIYSIIIMIIAAGIYLAIPTKFILLIAGAIISGMVTIWADVVHQWGPETYTNDIRATATGVNYAAARAGAALAPYVGVVIAQTYGLVGVYITGIIIALVTLTLAFGVPETRRRILEEITARQTI</sequence>
<keyword evidence="2" id="KW-0813">Transport</keyword>
<protein>
    <submittedName>
        <fullName evidence="8">Major facilitator superfamily MFS_1</fullName>
    </submittedName>
</protein>
<evidence type="ECO:0000256" key="2">
    <source>
        <dbReference type="ARBA" id="ARBA00022448"/>
    </source>
</evidence>
<keyword evidence="5 6" id="KW-0472">Membrane</keyword>
<feature type="domain" description="Major facilitator superfamily (MFS) profile" evidence="7">
    <location>
        <begin position="29"/>
        <end position="445"/>
    </location>
</feature>